<organism evidence="3 4">
    <name type="scientific">Coccomyxa subellipsoidea</name>
    <dbReference type="NCBI Taxonomy" id="248742"/>
    <lineage>
        <taxon>Eukaryota</taxon>
        <taxon>Viridiplantae</taxon>
        <taxon>Chlorophyta</taxon>
        <taxon>core chlorophytes</taxon>
        <taxon>Trebouxiophyceae</taxon>
        <taxon>Trebouxiophyceae incertae sedis</taxon>
        <taxon>Coccomyxaceae</taxon>
        <taxon>Coccomyxa</taxon>
    </lineage>
</organism>
<feature type="region of interest" description="Disordered" evidence="1">
    <location>
        <begin position="484"/>
        <end position="506"/>
    </location>
</feature>
<dbReference type="SUPFAM" id="SSF48371">
    <property type="entry name" value="ARM repeat"/>
    <property type="match status" value="1"/>
</dbReference>
<evidence type="ECO:0000259" key="2">
    <source>
        <dbReference type="Pfam" id="PF00730"/>
    </source>
</evidence>
<protein>
    <recommendedName>
        <fullName evidence="2">HhH-GPD domain-containing protein</fullName>
    </recommendedName>
</protein>
<feature type="compositionally biased region" description="Basic and acidic residues" evidence="1">
    <location>
        <begin position="11"/>
        <end position="21"/>
    </location>
</feature>
<evidence type="ECO:0000256" key="1">
    <source>
        <dbReference type="SAM" id="MobiDB-lite"/>
    </source>
</evidence>
<evidence type="ECO:0000313" key="3">
    <source>
        <dbReference type="EMBL" id="KAK9917389.1"/>
    </source>
</evidence>
<dbReference type="InterPro" id="IPR024741">
    <property type="entry name" value="Condensin2_G2"/>
</dbReference>
<dbReference type="PANTHER" id="PTHR16199:SF4">
    <property type="entry name" value="CONDENSIN-2 COMPLEX SUBUNIT G2"/>
    <property type="match status" value="1"/>
</dbReference>
<dbReference type="SUPFAM" id="SSF48150">
    <property type="entry name" value="DNA-glycosylase"/>
    <property type="match status" value="1"/>
</dbReference>
<feature type="domain" description="HhH-GPD" evidence="2">
    <location>
        <begin position="1068"/>
        <end position="1198"/>
    </location>
</feature>
<sequence length="1231" mass="129751">MLQGTAELTNAEDHHDPDHQGDDLVKAQVAADWPELQDAVASLCTAWWQAGAPGKEALVAQTLPYLLVRALSTNRSADVKRCYVIRNALALLDFEDESIGDLKRLLLRAAFSPIFLRCKEGRRYLAHLFTLEPQLVRELGAIIRNQIPSGRKSVLDAYGEILFRAWRESTAASLLEVENLVQGLMQAAISASTQPMAAALRRVLDGFHREKAAPGVDALLLRLYRPILFRALAAANPAVRRNALSVLLDAFPLQDSDASNEETDELLSKQFAQLGDALGDAAPAMRSAAVTGVCHLLNTFWELIPAAVTAGFLKRIAGELAFDGACVAVRVAAVTGLAVLAQNPLTQPLMKVMLPTLRPLMWDSALAVRIALADMLLAIGSMRNLSFVDVVPLDTLLDALASDSSQVAQRVHRLLLPSYFSGPEEGPACVAALLRQSPEAGRAFCRLLVGSEGTCVPVEHALALVVALRDHLLACAPEAAANGAAARPETAGRKGKRKKKGAAQPQPVDVQLNSLLGMAATPVARSAVLSIAGAFTDSAASGSFQSRCLSQLLTGCSGLPSHAELRSALHGLVGTDDMAALLDHIIAALDGERPPSARRALHNLCMSGDSALQCLDAMLADETLRLALLSSQVVMDLLPVLQSLARKSAHSLQSQIATSFPGSSAPDDAGLDGSLVSDAIADGQPSLAFSSASVYCKTALHLQLTTALVSAATQPHARLHHEHDSAQLMSGMGDAGPSTADGIDNGCADGDSPVHMWRSVGEEAVHDVLADAAKLLSCLQSVGAENLTGELSGGSEQPTRAHKRGRKGKGPPPDAVAGASGRVALLRSATTALLGAAALAADAARLLRWGSAGEGAAIAAGDLVQWTCELAAIAEEAVGEEALDGSAAGDAAHDKTTKGTNEKSTRPSASSNANAENVPQNAQAPGADQMAAFRPSHPFLKAVLQAVNFSKVQPEMALCAARTATLQEAGAWQTCLGAVQLTCLAGFEGAARKSHRKEFTEVASILKGVHKTLRTDQTNLQQDEAELKKASQHLCEVDPLLTSLIREHGVPDKLLPTATDSAFHGLAHIIIDQQLSTLAAKCIAERVLAACGGGKVLEAAAVLKVAPTELRACGLSQAKTNYIYDLAQRFQSGQLSTEAIVALDDDTLYKELSAVKGIGRPDILPVGDLAVRKGFQALYGLKAIPTDDQMAKIAEKWRPYRSLGSYYMWRVPTTKTPSIKKSKSAPVGVTF</sequence>
<dbReference type="PANTHER" id="PTHR16199">
    <property type="entry name" value="CONDENSIN-2 COMPLEX SUBUNIT G2"/>
    <property type="match status" value="1"/>
</dbReference>
<dbReference type="Pfam" id="PF12422">
    <property type="entry name" value="Condensin2nSMC"/>
    <property type="match status" value="1"/>
</dbReference>
<dbReference type="CDD" id="cd00056">
    <property type="entry name" value="ENDO3c"/>
    <property type="match status" value="1"/>
</dbReference>
<feature type="region of interest" description="Disordered" evidence="1">
    <location>
        <begin position="728"/>
        <end position="748"/>
    </location>
</feature>
<dbReference type="Gene3D" id="1.25.10.10">
    <property type="entry name" value="Leucine-rich Repeat Variant"/>
    <property type="match status" value="1"/>
</dbReference>
<evidence type="ECO:0000313" key="4">
    <source>
        <dbReference type="Proteomes" id="UP001491310"/>
    </source>
</evidence>
<feature type="compositionally biased region" description="Basic residues" evidence="1">
    <location>
        <begin position="800"/>
        <end position="809"/>
    </location>
</feature>
<comment type="caution">
    <text evidence="3">The sequence shown here is derived from an EMBL/GenBank/DDBJ whole genome shotgun (WGS) entry which is preliminary data.</text>
</comment>
<feature type="compositionally biased region" description="Polar residues" evidence="1">
    <location>
        <begin position="906"/>
        <end position="923"/>
    </location>
</feature>
<name>A0ABR2Z1C0_9CHLO</name>
<dbReference type="EMBL" id="JALJOT010000002">
    <property type="protein sequence ID" value="KAK9917389.1"/>
    <property type="molecule type" value="Genomic_DNA"/>
</dbReference>
<reference evidence="3 4" key="1">
    <citation type="journal article" date="2024" name="Nat. Commun.">
        <title>Phylogenomics reveals the evolutionary origins of lichenization in chlorophyte algae.</title>
        <authorList>
            <person name="Puginier C."/>
            <person name="Libourel C."/>
            <person name="Otte J."/>
            <person name="Skaloud P."/>
            <person name="Haon M."/>
            <person name="Grisel S."/>
            <person name="Petersen M."/>
            <person name="Berrin J.G."/>
            <person name="Delaux P.M."/>
            <person name="Dal Grande F."/>
            <person name="Keller J."/>
        </authorList>
    </citation>
    <scope>NUCLEOTIDE SEQUENCE [LARGE SCALE GENOMIC DNA]</scope>
    <source>
        <strain evidence="3 4">SAG 216-7</strain>
    </source>
</reference>
<dbReference type="Proteomes" id="UP001491310">
    <property type="component" value="Unassembled WGS sequence"/>
</dbReference>
<dbReference type="InterPro" id="IPR011257">
    <property type="entry name" value="DNA_glycosylase"/>
</dbReference>
<feature type="region of interest" description="Disordered" evidence="1">
    <location>
        <begin position="787"/>
        <end position="817"/>
    </location>
</feature>
<proteinExistence type="predicted"/>
<dbReference type="InterPro" id="IPR011989">
    <property type="entry name" value="ARM-like"/>
</dbReference>
<dbReference type="Gene3D" id="1.10.1670.40">
    <property type="match status" value="1"/>
</dbReference>
<dbReference type="InterPro" id="IPR016024">
    <property type="entry name" value="ARM-type_fold"/>
</dbReference>
<dbReference type="Pfam" id="PF00730">
    <property type="entry name" value="HhH-GPD"/>
    <property type="match status" value="1"/>
</dbReference>
<feature type="compositionally biased region" description="Basic and acidic residues" evidence="1">
    <location>
        <begin position="891"/>
        <end position="905"/>
    </location>
</feature>
<gene>
    <name evidence="3" type="ORF">WJX75_003836</name>
</gene>
<accession>A0ABR2Z1C0</accession>
<dbReference type="InterPro" id="IPR003265">
    <property type="entry name" value="HhH-GPD_domain"/>
</dbReference>
<keyword evidence="4" id="KW-1185">Reference proteome</keyword>
<feature type="region of interest" description="Disordered" evidence="1">
    <location>
        <begin position="884"/>
        <end position="927"/>
    </location>
</feature>
<dbReference type="Gene3D" id="1.10.340.30">
    <property type="entry name" value="Hypothetical protein, domain 2"/>
    <property type="match status" value="1"/>
</dbReference>
<feature type="region of interest" description="Disordered" evidence="1">
    <location>
        <begin position="1"/>
        <end position="21"/>
    </location>
</feature>